<sequence length="296" mass="33772">MSTNSQQIENKKVKVQLLLAGGHQYTVYLNPDDPVLHSLLTTIVARAYKQESASHCLFQIPIYEGHSALSFASENLVGLVTEPPLWIQQTENIQPVANDILNSSYVQIDNFLSPNEHERLIKYVLANKSNFVSTSTSTNDQNYRRSMVLYSFPDFAELIVNKIQNIMPDIISKLGMSPFPISQIESQLTSHNDGNFYKIHNDNGSSDTATRELTYVYYFNREPKRFSGGELLIYDSKVENNFYVKAESFKTVEPRNNSVVFFLSRYMHEVLPVNCPSKAFADSRFTINGWVRREAS</sequence>
<dbReference type="GO" id="GO:0031418">
    <property type="term" value="F:L-ascorbic acid binding"/>
    <property type="evidence" value="ECO:0007669"/>
    <property type="project" value="UniProtKB-KW"/>
</dbReference>
<evidence type="ECO:0000256" key="5">
    <source>
        <dbReference type="ARBA" id="ARBA00023002"/>
    </source>
</evidence>
<keyword evidence="9" id="KW-1185">Reference proteome</keyword>
<dbReference type="GO" id="GO:0051213">
    <property type="term" value="F:dioxygenase activity"/>
    <property type="evidence" value="ECO:0007669"/>
    <property type="project" value="UniProtKB-KW"/>
</dbReference>
<dbReference type="GO" id="GO:0005506">
    <property type="term" value="F:iron ion binding"/>
    <property type="evidence" value="ECO:0007669"/>
    <property type="project" value="InterPro"/>
</dbReference>
<evidence type="ECO:0000256" key="3">
    <source>
        <dbReference type="ARBA" id="ARBA00022896"/>
    </source>
</evidence>
<dbReference type="SMART" id="SM00702">
    <property type="entry name" value="P4Hc"/>
    <property type="match status" value="1"/>
</dbReference>
<proteinExistence type="predicted"/>
<dbReference type="EMBL" id="BDGE01000072">
    <property type="protein sequence ID" value="GBE94222.1"/>
    <property type="molecule type" value="Genomic_DNA"/>
</dbReference>
<dbReference type="Pfam" id="PF13640">
    <property type="entry name" value="2OG-FeII_Oxy_3"/>
    <property type="match status" value="1"/>
</dbReference>
<dbReference type="InterPro" id="IPR044862">
    <property type="entry name" value="Pro_4_hyd_alph_FE2OG_OXY"/>
</dbReference>
<comment type="cofactor">
    <cofactor evidence="1">
        <name>L-ascorbate</name>
        <dbReference type="ChEBI" id="CHEBI:38290"/>
    </cofactor>
</comment>
<evidence type="ECO:0000259" key="7">
    <source>
        <dbReference type="PROSITE" id="PS51471"/>
    </source>
</evidence>
<dbReference type="PROSITE" id="PS51471">
    <property type="entry name" value="FE2OG_OXY"/>
    <property type="match status" value="1"/>
</dbReference>
<dbReference type="InterPro" id="IPR005123">
    <property type="entry name" value="Oxoglu/Fe-dep_dioxygenase_dom"/>
</dbReference>
<dbReference type="Gene3D" id="2.60.120.620">
    <property type="entry name" value="q2cbj1_9rhob like domain"/>
    <property type="match status" value="1"/>
</dbReference>
<dbReference type="Proteomes" id="UP000236527">
    <property type="component" value="Unassembled WGS sequence"/>
</dbReference>
<protein>
    <submittedName>
        <fullName evidence="8">Prolyl 4-hydroxylase subunit alpha</fullName>
    </submittedName>
</protein>
<organism evidence="8 9">
    <name type="scientific">Nostoc cycadae WK-1</name>
    <dbReference type="NCBI Taxonomy" id="1861711"/>
    <lineage>
        <taxon>Bacteria</taxon>
        <taxon>Bacillati</taxon>
        <taxon>Cyanobacteriota</taxon>
        <taxon>Cyanophyceae</taxon>
        <taxon>Nostocales</taxon>
        <taxon>Nostocaceae</taxon>
        <taxon>Nostoc</taxon>
    </lineage>
</organism>
<evidence type="ECO:0000256" key="2">
    <source>
        <dbReference type="ARBA" id="ARBA00022723"/>
    </source>
</evidence>
<feature type="domain" description="Fe2OG dioxygenase" evidence="7">
    <location>
        <begin position="174"/>
        <end position="293"/>
    </location>
</feature>
<dbReference type="GO" id="GO:0016705">
    <property type="term" value="F:oxidoreductase activity, acting on paired donors, with incorporation or reduction of molecular oxygen"/>
    <property type="evidence" value="ECO:0007669"/>
    <property type="project" value="InterPro"/>
</dbReference>
<dbReference type="PANTHER" id="PTHR12907:SF26">
    <property type="entry name" value="HIF PROLYL HYDROXYLASE, ISOFORM C"/>
    <property type="match status" value="1"/>
</dbReference>
<keyword evidence="5" id="KW-0560">Oxidoreductase</keyword>
<dbReference type="InterPro" id="IPR006620">
    <property type="entry name" value="Pro_4_hyd_alph"/>
</dbReference>
<keyword evidence="2" id="KW-0479">Metal-binding</keyword>
<dbReference type="RefSeq" id="WP_103125991.1">
    <property type="nucleotide sequence ID" value="NZ_DF978434.1"/>
</dbReference>
<name>A0A2H6LLZ4_9NOSO</name>
<keyword evidence="4" id="KW-0223">Dioxygenase</keyword>
<evidence type="ECO:0000313" key="8">
    <source>
        <dbReference type="EMBL" id="GBE94222.1"/>
    </source>
</evidence>
<dbReference type="InterPro" id="IPR051559">
    <property type="entry name" value="HIF_prolyl_hydroxylases"/>
</dbReference>
<keyword evidence="3" id="KW-0847">Vitamin C</keyword>
<keyword evidence="6" id="KW-0408">Iron</keyword>
<evidence type="ECO:0000256" key="1">
    <source>
        <dbReference type="ARBA" id="ARBA00001961"/>
    </source>
</evidence>
<dbReference type="AlphaFoldDB" id="A0A2H6LLZ4"/>
<dbReference type="PANTHER" id="PTHR12907">
    <property type="entry name" value="EGL NINE HOMOLOG-RELATED"/>
    <property type="match status" value="1"/>
</dbReference>
<evidence type="ECO:0000313" key="9">
    <source>
        <dbReference type="Proteomes" id="UP000236527"/>
    </source>
</evidence>
<evidence type="ECO:0000256" key="6">
    <source>
        <dbReference type="ARBA" id="ARBA00023004"/>
    </source>
</evidence>
<gene>
    <name evidence="8" type="ORF">NCWK1_3993</name>
</gene>
<reference evidence="9" key="1">
    <citation type="journal article" date="2018" name="Genome Announc.">
        <title>Draft Genome Sequence of the Nitrogen-Fixing and Hormogonia-Inducing Cyanobacterium Nostoc cycadae Strain WK-1, Isolated from the Coralloid Roots of Cycas revoluta.</title>
        <authorList>
            <person name="Kanesaki Y."/>
            <person name="Hirose M."/>
            <person name="Hirose Y."/>
            <person name="Fujisawa T."/>
            <person name="Nakamura Y."/>
            <person name="Watanabe S."/>
            <person name="Matsunaga S."/>
            <person name="Uchida H."/>
            <person name="Murakami A."/>
        </authorList>
    </citation>
    <scope>NUCLEOTIDE SEQUENCE [LARGE SCALE GENOMIC DNA]</scope>
    <source>
        <strain evidence="9">WK-1</strain>
    </source>
</reference>
<comment type="caution">
    <text evidence="8">The sequence shown here is derived from an EMBL/GenBank/DDBJ whole genome shotgun (WGS) entry which is preliminary data.</text>
</comment>
<evidence type="ECO:0000256" key="4">
    <source>
        <dbReference type="ARBA" id="ARBA00022964"/>
    </source>
</evidence>
<accession>A0A2H6LLZ4</accession>